<keyword evidence="2" id="KW-1185">Reference proteome</keyword>
<sequence length="148" mass="15593">MSIPEFSLRLQRGITGGFAPPTPEAIVTITGIPSQNLLNITSAHRPKGTPSLQDAVPKSISATDAHTTALVNELKGILKSIPTESPPGSEDIYGLDTSIAFGCDEFMWQNGGPQGCGTGQSSVQATDEDKAKFKRAVQIVEELLAKDA</sequence>
<dbReference type="AlphaFoldDB" id="A0A1Y2IF87"/>
<dbReference type="Proteomes" id="UP000193067">
    <property type="component" value="Unassembled WGS sequence"/>
</dbReference>
<accession>A0A1Y2IF87</accession>
<evidence type="ECO:0000313" key="1">
    <source>
        <dbReference type="EMBL" id="OSC99756.1"/>
    </source>
</evidence>
<dbReference type="OrthoDB" id="5366606at2759"/>
<proteinExistence type="predicted"/>
<gene>
    <name evidence="1" type="ORF">PYCCODRAFT_1372360</name>
</gene>
<reference evidence="1 2" key="1">
    <citation type="journal article" date="2015" name="Biotechnol. Biofuels">
        <title>Enhanced degradation of softwood versus hardwood by the white-rot fungus Pycnoporus coccineus.</title>
        <authorList>
            <person name="Couturier M."/>
            <person name="Navarro D."/>
            <person name="Chevret D."/>
            <person name="Henrissat B."/>
            <person name="Piumi F."/>
            <person name="Ruiz-Duenas F.J."/>
            <person name="Martinez A.T."/>
            <person name="Grigoriev I.V."/>
            <person name="Riley R."/>
            <person name="Lipzen A."/>
            <person name="Berrin J.G."/>
            <person name="Master E.R."/>
            <person name="Rosso M.N."/>
        </authorList>
    </citation>
    <scope>NUCLEOTIDE SEQUENCE [LARGE SCALE GENOMIC DNA]</scope>
    <source>
        <strain evidence="1 2">BRFM310</strain>
    </source>
</reference>
<evidence type="ECO:0000313" key="2">
    <source>
        <dbReference type="Proteomes" id="UP000193067"/>
    </source>
</evidence>
<organism evidence="1 2">
    <name type="scientific">Trametes coccinea (strain BRFM310)</name>
    <name type="common">Pycnoporus coccineus</name>
    <dbReference type="NCBI Taxonomy" id="1353009"/>
    <lineage>
        <taxon>Eukaryota</taxon>
        <taxon>Fungi</taxon>
        <taxon>Dikarya</taxon>
        <taxon>Basidiomycota</taxon>
        <taxon>Agaricomycotina</taxon>
        <taxon>Agaricomycetes</taxon>
        <taxon>Polyporales</taxon>
        <taxon>Polyporaceae</taxon>
        <taxon>Trametes</taxon>
    </lineage>
</organism>
<name>A0A1Y2IF87_TRAC3</name>
<dbReference type="EMBL" id="KZ084124">
    <property type="protein sequence ID" value="OSC99756.1"/>
    <property type="molecule type" value="Genomic_DNA"/>
</dbReference>
<protein>
    <submittedName>
        <fullName evidence="1">Uncharacterized protein</fullName>
    </submittedName>
</protein>